<name>A0A964E479_9PROT</name>
<dbReference type="PROSITE" id="PS00061">
    <property type="entry name" value="ADH_SHORT"/>
    <property type="match status" value="1"/>
</dbReference>
<dbReference type="PRINTS" id="PR00081">
    <property type="entry name" value="GDHRDH"/>
</dbReference>
<comment type="caution">
    <text evidence="3">The sequence shown here is derived from an EMBL/GenBank/DDBJ whole genome shotgun (WGS) entry which is preliminary data.</text>
</comment>
<dbReference type="InterPro" id="IPR057326">
    <property type="entry name" value="KR_dom"/>
</dbReference>
<dbReference type="FunFam" id="3.40.50.720:FF:000084">
    <property type="entry name" value="Short-chain dehydrogenase reductase"/>
    <property type="match status" value="1"/>
</dbReference>
<reference evidence="3 4" key="1">
    <citation type="journal article" date="2021" name="Microorganisms">
        <title>Acidisoma silvae sp. nov. and Acidisomacellulosilytica sp. nov., Two Acidophilic Bacteria Isolated from Decaying Wood, Hydrolyzing Cellulose and Producing Poly-3-hydroxybutyrate.</title>
        <authorList>
            <person name="Mieszkin S."/>
            <person name="Pouder E."/>
            <person name="Uroz S."/>
            <person name="Simon-Colin C."/>
            <person name="Alain K."/>
        </authorList>
    </citation>
    <scope>NUCLEOTIDE SEQUENCE [LARGE SCALE GENOMIC DNA]</scope>
    <source>
        <strain evidence="3 4">HW T5.17</strain>
    </source>
</reference>
<dbReference type="NCBIfam" id="NF005559">
    <property type="entry name" value="PRK07231.1"/>
    <property type="match status" value="1"/>
</dbReference>
<dbReference type="Gene3D" id="3.40.50.720">
    <property type="entry name" value="NAD(P)-binding Rossmann-like Domain"/>
    <property type="match status" value="1"/>
</dbReference>
<keyword evidence="3" id="KW-0560">Oxidoreductase</keyword>
<accession>A0A964E479</accession>
<feature type="domain" description="Ketoreductase" evidence="2">
    <location>
        <begin position="9"/>
        <end position="184"/>
    </location>
</feature>
<keyword evidence="4" id="KW-1185">Reference proteome</keyword>
<dbReference type="PANTHER" id="PTHR42760">
    <property type="entry name" value="SHORT-CHAIN DEHYDROGENASES/REDUCTASES FAMILY MEMBER"/>
    <property type="match status" value="1"/>
</dbReference>
<protein>
    <submittedName>
        <fullName evidence="3">Glucose 1-dehydrogenase</fullName>
        <ecNumber evidence="3">1.1.1.47</ecNumber>
    </submittedName>
</protein>
<dbReference type="EMBL" id="JAESVA010000004">
    <property type="protein sequence ID" value="MCB8881415.1"/>
    <property type="molecule type" value="Genomic_DNA"/>
</dbReference>
<dbReference type="InterPro" id="IPR020904">
    <property type="entry name" value="Sc_DH/Rdtase_CS"/>
</dbReference>
<proteinExistence type="inferred from homology"/>
<dbReference type="SUPFAM" id="SSF51735">
    <property type="entry name" value="NAD(P)-binding Rossmann-fold domains"/>
    <property type="match status" value="1"/>
</dbReference>
<sequence>MDHLRHAGKVALVTGGSSGIGLGIVERLLREGARIAILDLQPPPVDVLKDESAVQFIAGNAADEAVVDDALRAVVAKFGQLDIMVNNAGVIGIAPVVEMEFSEWRRVTEINLHSVFLGARAAARQMIAQGRGGCIINASSGAGRKGSPNLAHYCASKAAVIMLTQSLSVELAPHRIRVNAYAPGHIETPFWSGIAAGFSKITGQTPEEVVAGFAATIPWGRFGKPDDVASTVSWLASADADYVNGQTIAMNGAESPG</sequence>
<evidence type="ECO:0000256" key="1">
    <source>
        <dbReference type="ARBA" id="ARBA00006484"/>
    </source>
</evidence>
<dbReference type="PRINTS" id="PR00080">
    <property type="entry name" value="SDRFAMILY"/>
</dbReference>
<dbReference type="AlphaFoldDB" id="A0A964E479"/>
<dbReference type="InterPro" id="IPR002347">
    <property type="entry name" value="SDR_fam"/>
</dbReference>
<evidence type="ECO:0000259" key="2">
    <source>
        <dbReference type="SMART" id="SM00822"/>
    </source>
</evidence>
<gene>
    <name evidence="3" type="ORF">ACELLULO517_14290</name>
</gene>
<dbReference type="InterPro" id="IPR036291">
    <property type="entry name" value="NAD(P)-bd_dom_sf"/>
</dbReference>
<dbReference type="SMART" id="SM00822">
    <property type="entry name" value="PKS_KR"/>
    <property type="match status" value="1"/>
</dbReference>
<dbReference type="Proteomes" id="UP000721844">
    <property type="component" value="Unassembled WGS sequence"/>
</dbReference>
<comment type="similarity">
    <text evidence="1">Belongs to the short-chain dehydrogenases/reductases (SDR) family.</text>
</comment>
<dbReference type="RefSeq" id="WP_227308086.1">
    <property type="nucleotide sequence ID" value="NZ_JAESVA010000004.1"/>
</dbReference>
<dbReference type="EC" id="1.1.1.47" evidence="3"/>
<dbReference type="Pfam" id="PF13561">
    <property type="entry name" value="adh_short_C2"/>
    <property type="match status" value="1"/>
</dbReference>
<evidence type="ECO:0000313" key="3">
    <source>
        <dbReference type="EMBL" id="MCB8881415.1"/>
    </source>
</evidence>
<evidence type="ECO:0000313" key="4">
    <source>
        <dbReference type="Proteomes" id="UP000721844"/>
    </source>
</evidence>
<dbReference type="GO" id="GO:0047936">
    <property type="term" value="F:glucose 1-dehydrogenase [NAD(P)+] activity"/>
    <property type="evidence" value="ECO:0007669"/>
    <property type="project" value="UniProtKB-EC"/>
</dbReference>
<organism evidence="3 4">
    <name type="scientific">Acidisoma cellulosilyticum</name>
    <dbReference type="NCBI Taxonomy" id="2802395"/>
    <lineage>
        <taxon>Bacteria</taxon>
        <taxon>Pseudomonadati</taxon>
        <taxon>Pseudomonadota</taxon>
        <taxon>Alphaproteobacteria</taxon>
        <taxon>Acetobacterales</taxon>
        <taxon>Acidocellaceae</taxon>
        <taxon>Acidisoma</taxon>
    </lineage>
</organism>